<dbReference type="SUPFAM" id="SSF52047">
    <property type="entry name" value="RNI-like"/>
    <property type="match status" value="1"/>
</dbReference>
<reference evidence="3 4" key="1">
    <citation type="submission" date="2025-04" db="UniProtKB">
        <authorList>
            <consortium name="RefSeq"/>
        </authorList>
    </citation>
    <scope>IDENTIFICATION</scope>
    <source>
        <tissue evidence="3 4">Gonads</tissue>
    </source>
</reference>
<dbReference type="GeneID" id="115882116"/>
<evidence type="ECO:0000313" key="9">
    <source>
        <dbReference type="RefSeq" id="XP_030755872.1"/>
    </source>
</evidence>
<evidence type="ECO:0000313" key="2">
    <source>
        <dbReference type="Proteomes" id="UP000504635"/>
    </source>
</evidence>
<evidence type="ECO:0000259" key="1">
    <source>
        <dbReference type="PROSITE" id="PS50181"/>
    </source>
</evidence>
<dbReference type="RefSeq" id="XP_030755855.1">
    <property type="nucleotide sequence ID" value="XM_030899995.1"/>
</dbReference>
<evidence type="ECO:0000313" key="11">
    <source>
        <dbReference type="RefSeq" id="XP_030755888.1"/>
    </source>
</evidence>
<dbReference type="Proteomes" id="UP000504635">
    <property type="component" value="Unplaced"/>
</dbReference>
<proteinExistence type="predicted"/>
<evidence type="ECO:0000313" key="6">
    <source>
        <dbReference type="RefSeq" id="XP_030755846.1"/>
    </source>
</evidence>
<dbReference type="Gene3D" id="1.20.1280.50">
    <property type="match status" value="1"/>
</dbReference>
<dbReference type="OrthoDB" id="2153609at2759"/>
<name>A0A6J2XWG5_SITOR</name>
<dbReference type="RefSeq" id="XP_030755863.1">
    <property type="nucleotide sequence ID" value="XM_030900003.1"/>
</dbReference>
<dbReference type="GO" id="GO:0031146">
    <property type="term" value="P:SCF-dependent proteasomal ubiquitin-dependent protein catabolic process"/>
    <property type="evidence" value="ECO:0007669"/>
    <property type="project" value="TreeGrafter"/>
</dbReference>
<dbReference type="InterPro" id="IPR036047">
    <property type="entry name" value="F-box-like_dom_sf"/>
</dbReference>
<dbReference type="RefSeq" id="XP_030755888.1">
    <property type="nucleotide sequence ID" value="XM_030900028.1"/>
</dbReference>
<dbReference type="AlphaFoldDB" id="A0A6J2XWG5"/>
<dbReference type="RefSeq" id="XP_030755872.1">
    <property type="nucleotide sequence ID" value="XM_030900012.1"/>
</dbReference>
<dbReference type="CTD" id="26235"/>
<dbReference type="GO" id="GO:0019005">
    <property type="term" value="C:SCF ubiquitin ligase complex"/>
    <property type="evidence" value="ECO:0007669"/>
    <property type="project" value="TreeGrafter"/>
</dbReference>
<evidence type="ECO:0000313" key="7">
    <source>
        <dbReference type="RefSeq" id="XP_030755855.1"/>
    </source>
</evidence>
<dbReference type="InterPro" id="IPR032675">
    <property type="entry name" value="LRR_dom_sf"/>
</dbReference>
<dbReference type="RefSeq" id="XP_030755846.1">
    <property type="nucleotide sequence ID" value="XM_030899986.1"/>
</dbReference>
<dbReference type="KEGG" id="soy:115882116"/>
<dbReference type="PANTHER" id="PTHR13318:SF260">
    <property type="entry name" value="LEUCINE-RICH REPEAT CONTAINING PROTEIN"/>
    <property type="match status" value="1"/>
</dbReference>
<dbReference type="RefSeq" id="XP_030755837.1">
    <property type="nucleotide sequence ID" value="XM_030899977.1"/>
</dbReference>
<sequence length="566" mass="66542">MNYLEQYVNDVWAYSSRYNNIGSYSYAPINLIGKYERYPAYGDFPETYFLRTYGKWWKQSGSSQKCYRFQDCDKLVEDFVIVGFGCAVIPTDICIYEIYNPGAIIRIWGAWTVDKKWHLLWEDHPQKCDPVSRKFCPSLRKLNCLVNLIRIEFNSSYLEYHTAIDAILLGGYQPETNLQTQLANKGLLLLQPSSNDTPNVTEKEDSLQINDKDYFSSLPNEIILKIFQYLDLKSLSRCAQINKRWNTLCQDQTLYQCISLKIYWHLVDTKAIEYFRKKNINVKKLDLSWCDQGQVYGQHILNSEYYIQLRNFLDEIKHTVTHISLNDNYFVDNNIMNVISSCHDLVELRLHNTLNWHRAPLYFSTKLVTLDLSCTHVQDLDLIKILQSTINLEHLILDLCEGIYRMDLVLRVAIEHNRKLKTWSSWKTTSFSLESIKLFGQFLDLEELDLGWCFITNDPADCLSEIARCRKLKRLVLSSWRSVSDEILLPIILSCKELVQIDLMGIKGITSEICERALYMLPKLRLLDISFCDDVRQDEVEIWRQQYPHIKIQRSCQYTSRPTLFH</sequence>
<dbReference type="SUPFAM" id="SSF81383">
    <property type="entry name" value="F-box domain"/>
    <property type="match status" value="1"/>
</dbReference>
<feature type="domain" description="F-box" evidence="1">
    <location>
        <begin position="212"/>
        <end position="258"/>
    </location>
</feature>
<accession>A0A6J2XWG5</accession>
<protein>
    <submittedName>
        <fullName evidence="3 4">F-box/LRR-repeat protein 4</fullName>
    </submittedName>
</protein>
<dbReference type="RefSeq" id="XP_030755824.1">
    <property type="nucleotide sequence ID" value="XM_030899964.1"/>
</dbReference>
<dbReference type="PROSITE" id="PS50181">
    <property type="entry name" value="FBOX"/>
    <property type="match status" value="1"/>
</dbReference>
<evidence type="ECO:0000313" key="8">
    <source>
        <dbReference type="RefSeq" id="XP_030755863.1"/>
    </source>
</evidence>
<evidence type="ECO:0000313" key="4">
    <source>
        <dbReference type="RefSeq" id="XP_030755830.1"/>
    </source>
</evidence>
<gene>
    <name evidence="3 4 5 6 7 8 9 10 11" type="primary">LOC115882116</name>
</gene>
<keyword evidence="2" id="KW-1185">Reference proteome</keyword>
<dbReference type="PANTHER" id="PTHR13318">
    <property type="entry name" value="PARTNER OF PAIRED, ISOFORM B-RELATED"/>
    <property type="match status" value="1"/>
</dbReference>
<dbReference type="Pfam" id="PF12937">
    <property type="entry name" value="F-box-like"/>
    <property type="match status" value="1"/>
</dbReference>
<organism evidence="2 5">
    <name type="scientific">Sitophilus oryzae</name>
    <name type="common">Rice weevil</name>
    <name type="synonym">Curculio oryzae</name>
    <dbReference type="NCBI Taxonomy" id="7048"/>
    <lineage>
        <taxon>Eukaryota</taxon>
        <taxon>Metazoa</taxon>
        <taxon>Ecdysozoa</taxon>
        <taxon>Arthropoda</taxon>
        <taxon>Hexapoda</taxon>
        <taxon>Insecta</taxon>
        <taxon>Pterygota</taxon>
        <taxon>Neoptera</taxon>
        <taxon>Endopterygota</taxon>
        <taxon>Coleoptera</taxon>
        <taxon>Polyphaga</taxon>
        <taxon>Cucujiformia</taxon>
        <taxon>Curculionidae</taxon>
        <taxon>Dryophthorinae</taxon>
        <taxon>Sitophilus</taxon>
    </lineage>
</organism>
<evidence type="ECO:0000313" key="10">
    <source>
        <dbReference type="RefSeq" id="XP_030755881.1"/>
    </source>
</evidence>
<dbReference type="Gene3D" id="3.80.10.10">
    <property type="entry name" value="Ribonuclease Inhibitor"/>
    <property type="match status" value="1"/>
</dbReference>
<dbReference type="RefSeq" id="XP_030755881.1">
    <property type="nucleotide sequence ID" value="XM_030900021.1"/>
</dbReference>
<evidence type="ECO:0000313" key="5">
    <source>
        <dbReference type="RefSeq" id="XP_030755837.1"/>
    </source>
</evidence>
<dbReference type="SMART" id="SM00256">
    <property type="entry name" value="FBOX"/>
    <property type="match status" value="1"/>
</dbReference>
<dbReference type="InterPro" id="IPR001810">
    <property type="entry name" value="F-box_dom"/>
</dbReference>
<dbReference type="RefSeq" id="XP_030755830.1">
    <property type="nucleotide sequence ID" value="XM_030899970.1"/>
</dbReference>
<evidence type="ECO:0000313" key="3">
    <source>
        <dbReference type="RefSeq" id="XP_030755824.1"/>
    </source>
</evidence>